<evidence type="ECO:0000256" key="2">
    <source>
        <dbReference type="ARBA" id="ARBA00023015"/>
    </source>
</evidence>
<name>A0A843UMH2_COLES</name>
<protein>
    <recommendedName>
        <fullName evidence="9">Bromo domain-containing protein</fullName>
    </recommendedName>
</protein>
<dbReference type="EMBL" id="NMUH01000779">
    <property type="protein sequence ID" value="MQL84685.1"/>
    <property type="molecule type" value="Genomic_DNA"/>
</dbReference>
<feature type="compositionally biased region" description="Basic and acidic residues" evidence="8">
    <location>
        <begin position="525"/>
        <end position="545"/>
    </location>
</feature>
<accession>A0A843UMH2</accession>
<evidence type="ECO:0000256" key="7">
    <source>
        <dbReference type="PROSITE-ProRule" id="PRU00035"/>
    </source>
</evidence>
<dbReference type="InterPro" id="IPR037377">
    <property type="entry name" value="GTE_bromo"/>
</dbReference>
<dbReference type="GO" id="GO:0005634">
    <property type="term" value="C:nucleus"/>
    <property type="evidence" value="ECO:0007669"/>
    <property type="project" value="UniProtKB-SubCell"/>
</dbReference>
<dbReference type="AlphaFoldDB" id="A0A843UMH2"/>
<dbReference type="PANTHER" id="PTHR46136:SF19">
    <property type="entry name" value="TRANSCRIPTION FACTOR GTE12"/>
    <property type="match status" value="1"/>
</dbReference>
<keyword evidence="5" id="KW-0804">Transcription</keyword>
<dbReference type="Pfam" id="PF00439">
    <property type="entry name" value="Bromodomain"/>
    <property type="match status" value="1"/>
</dbReference>
<dbReference type="SMART" id="SM00297">
    <property type="entry name" value="BROMO"/>
    <property type="match status" value="1"/>
</dbReference>
<dbReference type="InterPro" id="IPR052442">
    <property type="entry name" value="Env_Response_Regulator"/>
</dbReference>
<dbReference type="OrthoDB" id="21449at2759"/>
<evidence type="ECO:0000256" key="3">
    <source>
        <dbReference type="ARBA" id="ARBA00023054"/>
    </source>
</evidence>
<reference evidence="10" key="1">
    <citation type="submission" date="2017-07" db="EMBL/GenBank/DDBJ databases">
        <title>Taro Niue Genome Assembly and Annotation.</title>
        <authorList>
            <person name="Atibalentja N."/>
            <person name="Keating K."/>
            <person name="Fields C.J."/>
        </authorList>
    </citation>
    <scope>NUCLEOTIDE SEQUENCE</scope>
    <source>
        <strain evidence="10">Niue_2</strain>
        <tissue evidence="10">Leaf</tissue>
    </source>
</reference>
<evidence type="ECO:0000256" key="8">
    <source>
        <dbReference type="SAM" id="MobiDB-lite"/>
    </source>
</evidence>
<dbReference type="Gene3D" id="1.20.920.10">
    <property type="entry name" value="Bromodomain-like"/>
    <property type="match status" value="1"/>
</dbReference>
<feature type="domain" description="Bromo" evidence="9">
    <location>
        <begin position="169"/>
        <end position="241"/>
    </location>
</feature>
<feature type="region of interest" description="Disordered" evidence="8">
    <location>
        <begin position="441"/>
        <end position="494"/>
    </location>
</feature>
<dbReference type="PROSITE" id="PS50014">
    <property type="entry name" value="BROMODOMAIN_2"/>
    <property type="match status" value="1"/>
</dbReference>
<organism evidence="10 11">
    <name type="scientific">Colocasia esculenta</name>
    <name type="common">Wild taro</name>
    <name type="synonym">Arum esculentum</name>
    <dbReference type="NCBI Taxonomy" id="4460"/>
    <lineage>
        <taxon>Eukaryota</taxon>
        <taxon>Viridiplantae</taxon>
        <taxon>Streptophyta</taxon>
        <taxon>Embryophyta</taxon>
        <taxon>Tracheophyta</taxon>
        <taxon>Spermatophyta</taxon>
        <taxon>Magnoliopsida</taxon>
        <taxon>Liliopsida</taxon>
        <taxon>Araceae</taxon>
        <taxon>Aroideae</taxon>
        <taxon>Colocasieae</taxon>
        <taxon>Colocasia</taxon>
    </lineage>
</organism>
<keyword evidence="2" id="KW-0805">Transcription regulation</keyword>
<dbReference type="Proteomes" id="UP000652761">
    <property type="component" value="Unassembled WGS sequence"/>
</dbReference>
<keyword evidence="6" id="KW-0539">Nucleus</keyword>
<keyword evidence="3" id="KW-0175">Coiled coil</keyword>
<dbReference type="SUPFAM" id="SSF47370">
    <property type="entry name" value="Bromodomain"/>
    <property type="match status" value="1"/>
</dbReference>
<keyword evidence="4 7" id="KW-0103">Bromodomain</keyword>
<evidence type="ECO:0000313" key="10">
    <source>
        <dbReference type="EMBL" id="MQL84685.1"/>
    </source>
</evidence>
<keyword evidence="11" id="KW-1185">Reference proteome</keyword>
<evidence type="ECO:0000256" key="4">
    <source>
        <dbReference type="ARBA" id="ARBA00023117"/>
    </source>
</evidence>
<evidence type="ECO:0000256" key="5">
    <source>
        <dbReference type="ARBA" id="ARBA00023163"/>
    </source>
</evidence>
<dbReference type="InterPro" id="IPR001487">
    <property type="entry name" value="Bromodomain"/>
</dbReference>
<evidence type="ECO:0000313" key="11">
    <source>
        <dbReference type="Proteomes" id="UP000652761"/>
    </source>
</evidence>
<dbReference type="CDD" id="cd05506">
    <property type="entry name" value="Bromo_plant1"/>
    <property type="match status" value="1"/>
</dbReference>
<evidence type="ECO:0000259" key="9">
    <source>
        <dbReference type="PROSITE" id="PS50014"/>
    </source>
</evidence>
<sequence length="704" mass="78153">MVSESELVNLDKAPFKKFNLSSMSIAEKVALKKRLKSELSQVISAVDNIEAQLNRMLSHKFSVAMDNHQLLPGNDCPVTMQLPSCGYKDRQAPSCLKRKAADMHRKHIVNDGFSSIKEAVIVEKSESASVVTGAFKSESLQRSIREKSKGYKMDVSMSKQCMLILNKLMNHQFSWIFNQPVDPVKLNIPDYFSIISKPMDFGTIKHKLKTKVYLDVLDFAVDVRLTFSNAMRYNPPGNDVHIMAKELNNIFSLKWKALESKWGKERPHASQHSDVGKAHGGTHLSGVAIGKGSAGDQISLARNSLSSADRQKLRKDLAKISKRRVLPQLLCFFERFGFRPQNDGRIEVDIDEFDEAALLELYQLVRSCMNQGHSESQGLKNSCEHASVQDLCEGSASGDVPRVLWCNLQKPSLSSCSNGTCSNVNCHCNSQNDLTQSLLSGVDSERSERSSVGEGQKSPFNAYHLSDVDVTTGDQEGNFNHDIDGAEQSEGQLSPSKALRAAILKTRFADTILKAQHKTLLNNGEKGDPTKMQQEREKLKKKQQEERARLEAQVKAAEAAAQRKAAEELRSQREREREAARLALQKMEKTVDIDENREILKELEILGYAEPNQHVDLPDDMVVDFMDGFESQGAFGNPLEQLGLFIKRDDLDEEGEDDWIAASGGGAAEEGEIGLGGEELLLSQEEETALGLPSRFVAVAAMIA</sequence>
<gene>
    <name evidence="10" type="ORF">Taro_017196</name>
</gene>
<dbReference type="PRINTS" id="PR00503">
    <property type="entry name" value="BROMODOMAIN"/>
</dbReference>
<comment type="caution">
    <text evidence="10">The sequence shown here is derived from an EMBL/GenBank/DDBJ whole genome shotgun (WGS) entry which is preliminary data.</text>
</comment>
<dbReference type="InterPro" id="IPR036427">
    <property type="entry name" value="Bromodomain-like_sf"/>
</dbReference>
<proteinExistence type="predicted"/>
<evidence type="ECO:0000256" key="6">
    <source>
        <dbReference type="ARBA" id="ARBA00023242"/>
    </source>
</evidence>
<feature type="region of interest" description="Disordered" evidence="8">
    <location>
        <begin position="520"/>
        <end position="545"/>
    </location>
</feature>
<comment type="subcellular location">
    <subcellularLocation>
        <location evidence="1">Nucleus</location>
    </subcellularLocation>
</comment>
<evidence type="ECO:0000256" key="1">
    <source>
        <dbReference type="ARBA" id="ARBA00004123"/>
    </source>
</evidence>
<dbReference type="PANTHER" id="PTHR46136">
    <property type="entry name" value="TRANSCRIPTION FACTOR GTE8"/>
    <property type="match status" value="1"/>
</dbReference>